<evidence type="ECO:0000313" key="3">
    <source>
        <dbReference type="Proteomes" id="UP000436822"/>
    </source>
</evidence>
<name>A0A6N6JCL9_9RHOB</name>
<organism evidence="2 3">
    <name type="scientific">Litoreibacter roseus</name>
    <dbReference type="NCBI Taxonomy" id="2601869"/>
    <lineage>
        <taxon>Bacteria</taxon>
        <taxon>Pseudomonadati</taxon>
        <taxon>Pseudomonadota</taxon>
        <taxon>Alphaproteobacteria</taxon>
        <taxon>Rhodobacterales</taxon>
        <taxon>Roseobacteraceae</taxon>
        <taxon>Litoreibacter</taxon>
    </lineage>
</organism>
<sequence length="272" mass="29582">MNESSLTSQTTIVSERDVLAGILAASTDACWCMEFDEPVDLTVNDGEVVRQIFENGPRWRFCNDAMAQLYLLGPDEDLNARPVSEIFPRNAQNEKFIQNLLSNGFEVNGAPALDRRYDGVEIHVENDVRAHINGGQLIRMFGIVRDVGKHYRREADLSAQLSTATHLIEILPDPVIGIDASGAILVSSAAADRLLDRPAGALVGEIVGQVIDAAWGMSAKSLVLALQDGIVGSSGQVVVDSMRIEWTIERRIPTADRDLAGVLVLRTGVAYD</sequence>
<feature type="domain" description="PAS" evidence="1">
    <location>
        <begin position="34"/>
        <end position="106"/>
    </location>
</feature>
<proteinExistence type="predicted"/>
<protein>
    <recommendedName>
        <fullName evidence="1">PAS domain-containing protein</fullName>
    </recommendedName>
</protein>
<reference evidence="2 3" key="1">
    <citation type="submission" date="2019-12" db="EMBL/GenBank/DDBJ databases">
        <title>Litoreibacter badius sp. nov., a novel bacteriochlorophyll a-containing bacterium in the genus Litoreibacter.</title>
        <authorList>
            <person name="Kanamuro M."/>
            <person name="Takabe Y."/>
            <person name="Mori K."/>
            <person name="Takaichi S."/>
            <person name="Hanada S."/>
        </authorList>
    </citation>
    <scope>NUCLEOTIDE SEQUENCE [LARGE SCALE GENOMIC DNA]</scope>
    <source>
        <strain evidence="2 3">K6</strain>
    </source>
</reference>
<keyword evidence="3" id="KW-1185">Reference proteome</keyword>
<dbReference type="InterPro" id="IPR035965">
    <property type="entry name" value="PAS-like_dom_sf"/>
</dbReference>
<dbReference type="SMART" id="SM00091">
    <property type="entry name" value="PAS"/>
    <property type="match status" value="2"/>
</dbReference>
<dbReference type="Proteomes" id="UP000436822">
    <property type="component" value="Unassembled WGS sequence"/>
</dbReference>
<dbReference type="EMBL" id="BLJE01000001">
    <property type="protein sequence ID" value="GFE63834.1"/>
    <property type="molecule type" value="Genomic_DNA"/>
</dbReference>
<evidence type="ECO:0000259" key="1">
    <source>
        <dbReference type="SMART" id="SM00091"/>
    </source>
</evidence>
<dbReference type="AlphaFoldDB" id="A0A6N6JCL9"/>
<dbReference type="RefSeq" id="WP_159804727.1">
    <property type="nucleotide sequence ID" value="NZ_BLJE01000001.1"/>
</dbReference>
<dbReference type="Gene3D" id="3.30.450.20">
    <property type="entry name" value="PAS domain"/>
    <property type="match status" value="1"/>
</dbReference>
<accession>A0A6N6JCL9</accession>
<comment type="caution">
    <text evidence="2">The sequence shown here is derived from an EMBL/GenBank/DDBJ whole genome shotgun (WGS) entry which is preliminary data.</text>
</comment>
<dbReference type="SUPFAM" id="SSF55785">
    <property type="entry name" value="PYP-like sensor domain (PAS domain)"/>
    <property type="match status" value="2"/>
</dbReference>
<feature type="domain" description="PAS" evidence="1">
    <location>
        <begin position="162"/>
        <end position="228"/>
    </location>
</feature>
<dbReference type="InterPro" id="IPR000014">
    <property type="entry name" value="PAS"/>
</dbReference>
<gene>
    <name evidence="2" type="ORF">KIN_09080</name>
</gene>
<evidence type="ECO:0000313" key="2">
    <source>
        <dbReference type="EMBL" id="GFE63834.1"/>
    </source>
</evidence>
<dbReference type="OrthoDB" id="7819489at2"/>